<organism evidence="1 2">
    <name type="scientific">candidate division WOR-3 bacterium</name>
    <dbReference type="NCBI Taxonomy" id="2052148"/>
    <lineage>
        <taxon>Bacteria</taxon>
        <taxon>Bacteria division WOR-3</taxon>
    </lineage>
</organism>
<dbReference type="InterPro" id="IPR043519">
    <property type="entry name" value="NT_sf"/>
</dbReference>
<reference evidence="1 2" key="1">
    <citation type="submission" date="2018-06" db="EMBL/GenBank/DDBJ databases">
        <title>Extensive metabolic versatility and redundancy in microbially diverse, dynamic hydrothermal sediments.</title>
        <authorList>
            <person name="Dombrowski N."/>
            <person name="Teske A."/>
            <person name="Baker B.J."/>
        </authorList>
    </citation>
    <scope>NUCLEOTIDE SEQUENCE [LARGE SCALE GENOMIC DNA]</scope>
    <source>
        <strain evidence="1">B36_G15</strain>
    </source>
</reference>
<gene>
    <name evidence="1" type="ORF">DRP53_06380</name>
</gene>
<comment type="caution">
    <text evidence="1">The sequence shown here is derived from an EMBL/GenBank/DDBJ whole genome shotgun (WGS) entry which is preliminary data.</text>
</comment>
<name>A0A660SGT2_UNCW3</name>
<dbReference type="EMBL" id="QNBE01000055">
    <property type="protein sequence ID" value="RKX70025.1"/>
    <property type="molecule type" value="Genomic_DNA"/>
</dbReference>
<evidence type="ECO:0000313" key="2">
    <source>
        <dbReference type="Proteomes" id="UP000268469"/>
    </source>
</evidence>
<evidence type="ECO:0000313" key="1">
    <source>
        <dbReference type="EMBL" id="RKX70025.1"/>
    </source>
</evidence>
<dbReference type="AlphaFoldDB" id="A0A660SGT2"/>
<accession>A0A660SGT2</accession>
<protein>
    <recommendedName>
        <fullName evidence="3">Nucleotidyl transferase AbiEii/AbiGii toxin family protein</fullName>
    </recommendedName>
</protein>
<dbReference type="SUPFAM" id="SSF81301">
    <property type="entry name" value="Nucleotidyltransferase"/>
    <property type="match status" value="1"/>
</dbReference>
<dbReference type="Gene3D" id="3.30.460.40">
    <property type="match status" value="1"/>
</dbReference>
<evidence type="ECO:0008006" key="3">
    <source>
        <dbReference type="Google" id="ProtNLM"/>
    </source>
</evidence>
<sequence>MSRAKVDYFLIGKVASSCWGMPAATANIDIVIVAKEKEMDELLQELKKEGFDFNYDKVKSKLLDKLPAKLNYKEGYSIDLRVASYTIDLEALKRAVKLKIFNKEWKIAPPEEIIIYKLASAKPSDWEDIKGILKNEALDLDWVRMEYLTKTLAREYKADFIERFEELKDFYEKLKSHYS</sequence>
<proteinExistence type="predicted"/>
<dbReference type="Proteomes" id="UP000268469">
    <property type="component" value="Unassembled WGS sequence"/>
</dbReference>